<evidence type="ECO:0000313" key="3">
    <source>
        <dbReference type="EMBL" id="GAA4334603.1"/>
    </source>
</evidence>
<dbReference type="PIRSF" id="PIRSF017082">
    <property type="entry name" value="YflP"/>
    <property type="match status" value="1"/>
</dbReference>
<dbReference type="Gene3D" id="3.40.190.150">
    <property type="entry name" value="Bordetella uptake gene, domain 1"/>
    <property type="match status" value="1"/>
</dbReference>
<feature type="signal peptide" evidence="2">
    <location>
        <begin position="1"/>
        <end position="26"/>
    </location>
</feature>
<organism evidence="3 4">
    <name type="scientific">Variovorax defluvii</name>
    <dbReference type="NCBI Taxonomy" id="913761"/>
    <lineage>
        <taxon>Bacteria</taxon>
        <taxon>Pseudomonadati</taxon>
        <taxon>Pseudomonadota</taxon>
        <taxon>Betaproteobacteria</taxon>
        <taxon>Burkholderiales</taxon>
        <taxon>Comamonadaceae</taxon>
        <taxon>Variovorax</taxon>
    </lineage>
</organism>
<accession>A0ABP8H5J8</accession>
<keyword evidence="2" id="KW-0732">Signal</keyword>
<comment type="similarity">
    <text evidence="1">Belongs to the UPF0065 (bug) family.</text>
</comment>
<protein>
    <submittedName>
        <fullName evidence="3">Tripartite tricarboxylate transporter substrate binding protein</fullName>
    </submittedName>
</protein>
<evidence type="ECO:0000256" key="2">
    <source>
        <dbReference type="SAM" id="SignalP"/>
    </source>
</evidence>
<proteinExistence type="inferred from homology"/>
<dbReference type="Pfam" id="PF03401">
    <property type="entry name" value="TctC"/>
    <property type="match status" value="1"/>
</dbReference>
<gene>
    <name evidence="3" type="ORF">GCM10023165_10530</name>
</gene>
<feature type="chain" id="PRO_5046218031" evidence="2">
    <location>
        <begin position="27"/>
        <end position="327"/>
    </location>
</feature>
<dbReference type="CDD" id="cd13578">
    <property type="entry name" value="PBP2_Bug27"/>
    <property type="match status" value="1"/>
</dbReference>
<dbReference type="PANTHER" id="PTHR42928:SF5">
    <property type="entry name" value="BLR1237 PROTEIN"/>
    <property type="match status" value="1"/>
</dbReference>
<comment type="caution">
    <text evidence="3">The sequence shown here is derived from an EMBL/GenBank/DDBJ whole genome shotgun (WGS) entry which is preliminary data.</text>
</comment>
<keyword evidence="4" id="KW-1185">Reference proteome</keyword>
<dbReference type="EMBL" id="BAABGJ010000009">
    <property type="protein sequence ID" value="GAA4334603.1"/>
    <property type="molecule type" value="Genomic_DNA"/>
</dbReference>
<dbReference type="Gene3D" id="3.40.190.10">
    <property type="entry name" value="Periplasmic binding protein-like II"/>
    <property type="match status" value="1"/>
</dbReference>
<dbReference type="PANTHER" id="PTHR42928">
    <property type="entry name" value="TRICARBOXYLATE-BINDING PROTEIN"/>
    <property type="match status" value="1"/>
</dbReference>
<sequence>MISIARRALALALVACTPLAASLASASDFPSKPVRIIVPYQPGGSTDAMARMIGQKLSERFGQPVVVENKPGASEQVGAVTVAKSPADGYTVMLATTIGLAINPSLFGKLQYDPAKDFAAILPVSRIASVVVVSPQLPVRNMEELTAYLKAHPGKISYGSAGSGAPSHLAMELYKRAAGVHAVHVPYKGGAPALQDLMAGNIDVMIALVSEAMPLVKAGKLKALAVTSPSRNQRYPELAPVADSQGMKNFEIYLWYAMVAPAGTPKDIVEKLNQSINAVLNEKDMKDRLAEMDIELVGGAASRVAPIVSAEGAKWKKVIDEAGIKAD</sequence>
<dbReference type="InterPro" id="IPR042100">
    <property type="entry name" value="Bug_dom1"/>
</dbReference>
<dbReference type="RefSeq" id="WP_345536368.1">
    <property type="nucleotide sequence ID" value="NZ_BAABGJ010000009.1"/>
</dbReference>
<reference evidence="4" key="1">
    <citation type="journal article" date="2019" name="Int. J. Syst. Evol. Microbiol.">
        <title>The Global Catalogue of Microorganisms (GCM) 10K type strain sequencing project: providing services to taxonomists for standard genome sequencing and annotation.</title>
        <authorList>
            <consortium name="The Broad Institute Genomics Platform"/>
            <consortium name="The Broad Institute Genome Sequencing Center for Infectious Disease"/>
            <person name="Wu L."/>
            <person name="Ma J."/>
        </authorList>
    </citation>
    <scope>NUCLEOTIDE SEQUENCE [LARGE SCALE GENOMIC DNA]</scope>
    <source>
        <strain evidence="4">JCM 17804</strain>
    </source>
</reference>
<name>A0ABP8H5J8_9BURK</name>
<evidence type="ECO:0000313" key="4">
    <source>
        <dbReference type="Proteomes" id="UP001500975"/>
    </source>
</evidence>
<dbReference type="InterPro" id="IPR005064">
    <property type="entry name" value="BUG"/>
</dbReference>
<evidence type="ECO:0000256" key="1">
    <source>
        <dbReference type="ARBA" id="ARBA00006987"/>
    </source>
</evidence>
<dbReference type="SUPFAM" id="SSF53850">
    <property type="entry name" value="Periplasmic binding protein-like II"/>
    <property type="match status" value="1"/>
</dbReference>
<dbReference type="Proteomes" id="UP001500975">
    <property type="component" value="Unassembled WGS sequence"/>
</dbReference>